<dbReference type="AlphaFoldDB" id="W1TUH0"/>
<dbReference type="Proteomes" id="UP000018846">
    <property type="component" value="Unassembled WGS sequence"/>
</dbReference>
<sequence>MITDKLETAITKLEEIQTSLSKIKNIFARRAISDVLSDLDDIYNELTSTEYHEQQQSAHEKAEEIKRNAIDGIISYLEHKEQDTYSSFWQDIETIERLARFDGYLFLDTYLAELTKTATYPLDKIQTRNYIWELIAVDIAKRNQGRKNLLDLWTGEGSYSRYMMVQECCHKEVAK</sequence>
<gene>
    <name evidence="1" type="ORF">Q615_SPAC00135G0038</name>
</gene>
<comment type="caution">
    <text evidence="1">The sequence shown here is derived from an EMBL/GenBank/DDBJ whole genome shotgun (WGS) entry which is preliminary data.</text>
</comment>
<dbReference type="EMBL" id="AZMF01000135">
    <property type="protein sequence ID" value="ETI83944.1"/>
    <property type="molecule type" value="Genomic_DNA"/>
</dbReference>
<evidence type="ECO:0000313" key="1">
    <source>
        <dbReference type="EMBL" id="ETI83944.1"/>
    </source>
</evidence>
<protein>
    <submittedName>
        <fullName evidence="1">Uncharacterized protein</fullName>
    </submittedName>
</protein>
<evidence type="ECO:0000313" key="2">
    <source>
        <dbReference type="Proteomes" id="UP000018846"/>
    </source>
</evidence>
<proteinExistence type="predicted"/>
<organism evidence="1 2">
    <name type="scientific">Streptococcus anginosus DORA_7</name>
    <dbReference type="NCBI Taxonomy" id="1403946"/>
    <lineage>
        <taxon>Bacteria</taxon>
        <taxon>Bacillati</taxon>
        <taxon>Bacillota</taxon>
        <taxon>Bacilli</taxon>
        <taxon>Lactobacillales</taxon>
        <taxon>Streptococcaceae</taxon>
        <taxon>Streptococcus</taxon>
        <taxon>Streptococcus anginosus group</taxon>
    </lineage>
</organism>
<reference evidence="1 2" key="1">
    <citation type="submission" date="2013-12" db="EMBL/GenBank/DDBJ databases">
        <title>A Varibaculum cambriense genome reconstructed from a premature infant gut community with otherwise low bacterial novelty that shifts toward anaerobic metabolism during the third week of life.</title>
        <authorList>
            <person name="Brown C.T."/>
            <person name="Sharon I."/>
            <person name="Thomas B.C."/>
            <person name="Castelle C.J."/>
            <person name="Morowitz M.J."/>
            <person name="Banfield J.F."/>
        </authorList>
    </citation>
    <scope>NUCLEOTIDE SEQUENCE [LARGE SCALE GENOMIC DNA]</scope>
    <source>
        <strain evidence="2">DORA_7</strain>
    </source>
</reference>
<name>W1TUH0_STRAP</name>
<accession>W1TUH0</accession>
<dbReference type="PATRIC" id="fig|1403946.3.peg.2001"/>